<dbReference type="RefSeq" id="WP_153247972.1">
    <property type="nucleotide sequence ID" value="NZ_CP044205.1"/>
</dbReference>
<evidence type="ECO:0000313" key="4">
    <source>
        <dbReference type="Proteomes" id="UP000325755"/>
    </source>
</evidence>
<dbReference type="InterPro" id="IPR007161">
    <property type="entry name" value="DUF364"/>
</dbReference>
<dbReference type="KEGG" id="mmob:F6R98_04530"/>
<dbReference type="AlphaFoldDB" id="A0A5Q0BIJ4"/>
<evidence type="ECO:0000313" key="3">
    <source>
        <dbReference type="EMBL" id="QFY41987.1"/>
    </source>
</evidence>
<protein>
    <submittedName>
        <fullName evidence="3">DUF364 domain-containing protein</fullName>
    </submittedName>
</protein>
<evidence type="ECO:0000259" key="2">
    <source>
        <dbReference type="Pfam" id="PF13938"/>
    </source>
</evidence>
<dbReference type="Proteomes" id="UP000325755">
    <property type="component" value="Chromosome"/>
</dbReference>
<dbReference type="Pfam" id="PF04016">
    <property type="entry name" value="DUF364"/>
    <property type="match status" value="1"/>
</dbReference>
<dbReference type="Gene3D" id="3.30.390.100">
    <property type="match status" value="1"/>
</dbReference>
<dbReference type="InParanoid" id="A0A5Q0BIJ4"/>
<dbReference type="Gene3D" id="3.40.50.11590">
    <property type="match status" value="1"/>
</dbReference>
<sequence length="321" mass="35595">MIAPYEIYDLLQDYAGGSQALEELILGQVWTYCDAGAIGLAMSPDASTRTLQWSGELKGQRVSALTGWLREFDVWKSVVGMAVVNAGINARASAPEGIDLTSEGFSNNLAVFEHFRSELTGKHVVVIGRYPGLHEWAQKNQIDMAVLERQPGPQDYPDSACEYLLPDADWVFITASSLTNKTFPRLAQLARGSTTVLMGPTTPWLPELYHFGIDYLAGVVMDDSAQIRTTLAEGGGVRLFEGGLHYRIVAVSHAACSDWSRALIAQTAREKESLSKGMELWYAHGNKARFPHYIQLEAVNRRLSRLDTCFKKLWDSSKPEH</sequence>
<dbReference type="InterPro" id="IPR025251">
    <property type="entry name" value="DUF4213"/>
</dbReference>
<accession>A0A5Q0BIJ4</accession>
<dbReference type="Pfam" id="PF13938">
    <property type="entry name" value="DUF4213"/>
    <property type="match status" value="1"/>
</dbReference>
<keyword evidence="4" id="KW-1185">Reference proteome</keyword>
<dbReference type="OrthoDB" id="9806942at2"/>
<feature type="domain" description="DUF4213" evidence="2">
    <location>
        <begin position="8"/>
        <end position="86"/>
    </location>
</feature>
<gene>
    <name evidence="3" type="ORF">F6R98_04530</name>
</gene>
<evidence type="ECO:0000259" key="1">
    <source>
        <dbReference type="Pfam" id="PF04016"/>
    </source>
</evidence>
<proteinExistence type="predicted"/>
<name>A0A5Q0BIJ4_9GAMM</name>
<dbReference type="SUPFAM" id="SSF159713">
    <property type="entry name" value="Dhaf3308-like"/>
    <property type="match status" value="1"/>
</dbReference>
<reference evidence="3 4" key="1">
    <citation type="submission" date="2019-09" db="EMBL/GenBank/DDBJ databases">
        <title>Ecophysiology of the spiral-shaped methanotroph Methylospira mobilis as revealed by the complete genome sequence.</title>
        <authorList>
            <person name="Oshkin I.Y."/>
            <person name="Dedysh S.N."/>
            <person name="Miroshnikov K."/>
            <person name="Danilova O.V."/>
            <person name="Hakobyan A."/>
            <person name="Liesack W."/>
        </authorList>
    </citation>
    <scope>NUCLEOTIDE SEQUENCE [LARGE SCALE GENOMIC DNA]</scope>
    <source>
        <strain evidence="3 4">Shm1</strain>
    </source>
</reference>
<dbReference type="EMBL" id="CP044205">
    <property type="protein sequence ID" value="QFY41987.1"/>
    <property type="molecule type" value="Genomic_DNA"/>
</dbReference>
<organism evidence="3 4">
    <name type="scientific">Candidatus Methylospira mobilis</name>
    <dbReference type="NCBI Taxonomy" id="1808979"/>
    <lineage>
        <taxon>Bacteria</taxon>
        <taxon>Pseudomonadati</taxon>
        <taxon>Pseudomonadota</taxon>
        <taxon>Gammaproteobacteria</taxon>
        <taxon>Methylococcales</taxon>
        <taxon>Methylococcaceae</taxon>
        <taxon>Candidatus Methylospira</taxon>
    </lineage>
</organism>
<feature type="domain" description="Putative heavy-metal chelation" evidence="1">
    <location>
        <begin position="111"/>
        <end position="249"/>
    </location>
</feature>